<dbReference type="InterPro" id="IPR040256">
    <property type="entry name" value="At4g02000-like"/>
</dbReference>
<sequence>MYNLPLECLSKDVRFLPGGLIGQVKEVDNEVSGNFLGWYLRVIIIVDVLKPLKRGLVVAIGDDGEECSVLLCYERLPNFCYCCGRIGHLAKEYELSSEVLLDAKGSGEVLGVVEVNNGVNLMGDVFANNIIVDEVTGTTSSMVKQDVCVIAREENVVVSSYSGELMGLEVGEGSSLKKKGWKRLARQKRVGVVGGCNTILRKRLLASDEELVS</sequence>
<gene>
    <name evidence="2" type="ORF">EZV62_001285</name>
</gene>
<evidence type="ECO:0000313" key="2">
    <source>
        <dbReference type="EMBL" id="TXG72706.1"/>
    </source>
</evidence>
<feature type="domain" description="Zinc knuckle CX2CX4HX4C" evidence="1">
    <location>
        <begin position="49"/>
        <end position="92"/>
    </location>
</feature>
<keyword evidence="3" id="KW-1185">Reference proteome</keyword>
<protein>
    <recommendedName>
        <fullName evidence="1">Zinc knuckle CX2CX4HX4C domain-containing protein</fullName>
    </recommendedName>
</protein>
<dbReference type="PANTHER" id="PTHR31286:SF167">
    <property type="entry name" value="OS09G0268800 PROTEIN"/>
    <property type="match status" value="1"/>
</dbReference>
<dbReference type="Pfam" id="PF14392">
    <property type="entry name" value="zf-CCHC_4"/>
    <property type="match status" value="1"/>
</dbReference>
<dbReference type="OrthoDB" id="1707487at2759"/>
<dbReference type="EMBL" id="VAHF01000001">
    <property type="protein sequence ID" value="TXG72706.1"/>
    <property type="molecule type" value="Genomic_DNA"/>
</dbReference>
<evidence type="ECO:0000259" key="1">
    <source>
        <dbReference type="Pfam" id="PF14392"/>
    </source>
</evidence>
<dbReference type="PANTHER" id="PTHR31286">
    <property type="entry name" value="GLYCINE-RICH CELL WALL STRUCTURAL PROTEIN 1.8-LIKE"/>
    <property type="match status" value="1"/>
</dbReference>
<organism evidence="2 3">
    <name type="scientific">Acer yangbiense</name>
    <dbReference type="NCBI Taxonomy" id="1000413"/>
    <lineage>
        <taxon>Eukaryota</taxon>
        <taxon>Viridiplantae</taxon>
        <taxon>Streptophyta</taxon>
        <taxon>Embryophyta</taxon>
        <taxon>Tracheophyta</taxon>
        <taxon>Spermatophyta</taxon>
        <taxon>Magnoliopsida</taxon>
        <taxon>eudicotyledons</taxon>
        <taxon>Gunneridae</taxon>
        <taxon>Pentapetalae</taxon>
        <taxon>rosids</taxon>
        <taxon>malvids</taxon>
        <taxon>Sapindales</taxon>
        <taxon>Sapindaceae</taxon>
        <taxon>Hippocastanoideae</taxon>
        <taxon>Acereae</taxon>
        <taxon>Acer</taxon>
    </lineage>
</organism>
<accession>A0A5C7IW04</accession>
<reference evidence="3" key="1">
    <citation type="journal article" date="2019" name="Gigascience">
        <title>De novo genome assembly of the endangered Acer yangbiense, a plant species with extremely small populations endemic to Yunnan Province, China.</title>
        <authorList>
            <person name="Yang J."/>
            <person name="Wariss H.M."/>
            <person name="Tao L."/>
            <person name="Zhang R."/>
            <person name="Yun Q."/>
            <person name="Hollingsworth P."/>
            <person name="Dao Z."/>
            <person name="Luo G."/>
            <person name="Guo H."/>
            <person name="Ma Y."/>
            <person name="Sun W."/>
        </authorList>
    </citation>
    <scope>NUCLEOTIDE SEQUENCE [LARGE SCALE GENOMIC DNA]</scope>
    <source>
        <strain evidence="3">cv. Malutang</strain>
    </source>
</reference>
<dbReference type="AlphaFoldDB" id="A0A5C7IW04"/>
<comment type="caution">
    <text evidence="2">The sequence shown here is derived from an EMBL/GenBank/DDBJ whole genome shotgun (WGS) entry which is preliminary data.</text>
</comment>
<dbReference type="InterPro" id="IPR025836">
    <property type="entry name" value="Zn_knuckle_CX2CX4HX4C"/>
</dbReference>
<dbReference type="Proteomes" id="UP000323000">
    <property type="component" value="Chromosome 1"/>
</dbReference>
<name>A0A5C7IW04_9ROSI</name>
<evidence type="ECO:0000313" key="3">
    <source>
        <dbReference type="Proteomes" id="UP000323000"/>
    </source>
</evidence>
<proteinExistence type="predicted"/>